<dbReference type="AlphaFoldDB" id="A0A0N0XKF7"/>
<reference evidence="1 2" key="1">
    <citation type="submission" date="2015-07" db="EMBL/GenBank/DDBJ databases">
        <title>Draft genome sequence of the Amantichitinum ursilacus IGB-41, a new chitin-degrading bacterium.</title>
        <authorList>
            <person name="Kirstahler P."/>
            <person name="Guenther M."/>
            <person name="Grumaz C."/>
            <person name="Rupp S."/>
            <person name="Zibek S."/>
            <person name="Sohn K."/>
        </authorList>
    </citation>
    <scope>NUCLEOTIDE SEQUENCE [LARGE SCALE GENOMIC DNA]</scope>
    <source>
        <strain evidence="1 2">IGB-41</strain>
    </source>
</reference>
<name>A0A0N0XKF7_9NEIS</name>
<dbReference type="RefSeq" id="WP_152969041.1">
    <property type="nucleotide sequence ID" value="NZ_LAQT01000002.1"/>
</dbReference>
<comment type="caution">
    <text evidence="1">The sequence shown here is derived from an EMBL/GenBank/DDBJ whole genome shotgun (WGS) entry which is preliminary data.</text>
</comment>
<proteinExistence type="predicted"/>
<evidence type="ECO:0000313" key="1">
    <source>
        <dbReference type="EMBL" id="KPC54568.1"/>
    </source>
</evidence>
<sequence length="284" mass="33002">MSVRKIEIETDYGVVSLNFWNGPLFKYKSLDGNGIHHVLELIRNRLLYFPKPSILNDPEECKPNYVLGNYGDPDYRPRVHAWARRCMLGREPHPSEEEMQVELDGLTQEKLDALLPAANADIHRELDAKMRIMSLSTSAQNQHLWNEYACNHKGIAIELDLRNQLALAQEVIYHDEIRTIDLTDSMSFDDLKKGVLTKTTIWAPEQEYRYVLQQPRLQGDPELRDDKLLIDERALRSITFGYNTSPAHITQIVEAIRAHQPWVELHQTIGRPPEQHFNRVQYRG</sequence>
<evidence type="ECO:0000313" key="2">
    <source>
        <dbReference type="Proteomes" id="UP000037939"/>
    </source>
</evidence>
<organism evidence="1 2">
    <name type="scientific">Amantichitinum ursilacus</name>
    <dbReference type="NCBI Taxonomy" id="857265"/>
    <lineage>
        <taxon>Bacteria</taxon>
        <taxon>Pseudomonadati</taxon>
        <taxon>Pseudomonadota</taxon>
        <taxon>Betaproteobacteria</taxon>
        <taxon>Neisseriales</taxon>
        <taxon>Chitinibacteraceae</taxon>
        <taxon>Amantichitinum</taxon>
    </lineage>
</organism>
<protein>
    <recommendedName>
        <fullName evidence="3">DUF2971 domain-containing protein</fullName>
    </recommendedName>
</protein>
<keyword evidence="2" id="KW-1185">Reference proteome</keyword>
<dbReference type="Proteomes" id="UP000037939">
    <property type="component" value="Unassembled WGS sequence"/>
</dbReference>
<evidence type="ECO:0008006" key="3">
    <source>
        <dbReference type="Google" id="ProtNLM"/>
    </source>
</evidence>
<accession>A0A0N0XKF7</accession>
<dbReference type="EMBL" id="LAQT01000002">
    <property type="protein sequence ID" value="KPC54568.1"/>
    <property type="molecule type" value="Genomic_DNA"/>
</dbReference>
<dbReference type="OrthoDB" id="4119964at2"/>
<gene>
    <name evidence="1" type="ORF">WG78_03315</name>
</gene>
<dbReference type="STRING" id="857265.WG78_03315"/>